<organism evidence="3 4">
    <name type="scientific">Maribacter ulvicola</name>
    <dbReference type="NCBI Taxonomy" id="228959"/>
    <lineage>
        <taxon>Bacteria</taxon>
        <taxon>Pseudomonadati</taxon>
        <taxon>Bacteroidota</taxon>
        <taxon>Flavobacteriia</taxon>
        <taxon>Flavobacteriales</taxon>
        <taxon>Flavobacteriaceae</taxon>
        <taxon>Maribacter</taxon>
    </lineage>
</organism>
<evidence type="ECO:0000313" key="3">
    <source>
        <dbReference type="EMBL" id="SIR31404.1"/>
    </source>
</evidence>
<name>A0A1N6ZX30_9FLAO</name>
<dbReference type="Gene3D" id="3.40.50.12020">
    <property type="entry name" value="Uncharacterised protein family UPF0261, NN domain"/>
    <property type="match status" value="1"/>
</dbReference>
<dbReference type="STRING" id="228959.SAMN05421797_1104"/>
<dbReference type="PIRSF" id="PIRSF033271">
    <property type="entry name" value="UCP033271"/>
    <property type="match status" value="1"/>
</dbReference>
<dbReference type="Proteomes" id="UP000186953">
    <property type="component" value="Unassembled WGS sequence"/>
</dbReference>
<proteinExistence type="predicted"/>
<sequence>MQTAHKSIVMLGCFDTKGEDFAYLLNSLKAHEEHIITVNTGIMETEVDFPIDVDQNTVAIASGHSLDSIRGANDRGRAVELMGKGAAVILADLISKNQVKAVIGMGGGGGTYIVLEAMQTVPLGIPKFCLSTVVAKELSRQIGVKDITLMSSVVDIAGINSISRLLIKQAAAAISAMAETKVDLAESAEKTIAISMFGNTTKCVDKCTELLKEKGFEVMAFHATGVGGASMEALIRENVFDAVLDITTTELADELCGGILSAGPDRLTAASQTGVPQIVAPGCLDMVNFAQMETVPEKYRSRQLYSWAPDVTLMRTNADENKILGKQLVDKLKNSTAAVEIVIPNLGISQLDSAKDIFHNPEVNAALFDSIEQHANEHVNIKKVDAHINDEKFAVLLVERLLRII</sequence>
<dbReference type="Gene3D" id="3.40.50.12030">
    <property type="entry name" value="Uncharacterised protein family UPF0261, NC domain"/>
    <property type="match status" value="1"/>
</dbReference>
<dbReference type="InterPro" id="IPR056778">
    <property type="entry name" value="UPF0261_C"/>
</dbReference>
<dbReference type="AlphaFoldDB" id="A0A1N6ZX30"/>
<dbReference type="RefSeq" id="WP_076550816.1">
    <property type="nucleotide sequence ID" value="NZ_FTMA01000010.1"/>
</dbReference>
<dbReference type="Pfam" id="PF23189">
    <property type="entry name" value="UPF0261_C"/>
    <property type="match status" value="1"/>
</dbReference>
<dbReference type="InterPro" id="IPR044122">
    <property type="entry name" value="UPF0261_N"/>
</dbReference>
<dbReference type="NCBIfam" id="NF002674">
    <property type="entry name" value="PRK02399.1-2"/>
    <property type="match status" value="1"/>
</dbReference>
<accession>A0A1N6ZX30</accession>
<feature type="domain" description="UPF0261" evidence="1">
    <location>
        <begin position="6"/>
        <end position="181"/>
    </location>
</feature>
<dbReference type="InterPro" id="IPR008322">
    <property type="entry name" value="UPF0261"/>
</dbReference>
<feature type="domain" description="UPF0261" evidence="2">
    <location>
        <begin position="190"/>
        <end position="404"/>
    </location>
</feature>
<dbReference type="Pfam" id="PF06792">
    <property type="entry name" value="UPF0261"/>
    <property type="match status" value="1"/>
</dbReference>
<protein>
    <submittedName>
        <fullName evidence="3">Uncharacterized protein, UPF0261 family</fullName>
    </submittedName>
</protein>
<dbReference type="CDD" id="cd15488">
    <property type="entry name" value="Tm-1-like"/>
    <property type="match status" value="1"/>
</dbReference>
<evidence type="ECO:0000313" key="4">
    <source>
        <dbReference type="Proteomes" id="UP000186953"/>
    </source>
</evidence>
<dbReference type="PANTHER" id="PTHR31862:SF1">
    <property type="entry name" value="UPF0261 DOMAIN PROTEIN (AFU_ORTHOLOGUE AFUA_1G10120)"/>
    <property type="match status" value="1"/>
</dbReference>
<reference evidence="4" key="1">
    <citation type="submission" date="2017-01" db="EMBL/GenBank/DDBJ databases">
        <authorList>
            <person name="Varghese N."/>
            <person name="Submissions S."/>
        </authorList>
    </citation>
    <scope>NUCLEOTIDE SEQUENCE [LARGE SCALE GENOMIC DNA]</scope>
    <source>
        <strain evidence="4">DSM 15366</strain>
    </source>
</reference>
<dbReference type="InterPro" id="IPR051353">
    <property type="entry name" value="Tobamovirus_resist_UPF0261"/>
</dbReference>
<dbReference type="PANTHER" id="PTHR31862">
    <property type="entry name" value="UPF0261 DOMAIN PROTEIN (AFU_ORTHOLOGUE AFUA_1G10120)"/>
    <property type="match status" value="1"/>
</dbReference>
<gene>
    <name evidence="3" type="ORF">SAMN05421797_1104</name>
</gene>
<evidence type="ECO:0000259" key="1">
    <source>
        <dbReference type="Pfam" id="PF06792"/>
    </source>
</evidence>
<dbReference type="OrthoDB" id="9776369at2"/>
<dbReference type="EMBL" id="FTMA01000010">
    <property type="protein sequence ID" value="SIR31404.1"/>
    <property type="molecule type" value="Genomic_DNA"/>
</dbReference>
<keyword evidence="4" id="KW-1185">Reference proteome</keyword>
<evidence type="ECO:0000259" key="2">
    <source>
        <dbReference type="Pfam" id="PF23189"/>
    </source>
</evidence>